<dbReference type="InterPro" id="IPR013105">
    <property type="entry name" value="TPR_2"/>
</dbReference>
<dbReference type="InterPro" id="IPR011990">
    <property type="entry name" value="TPR-like_helical_dom_sf"/>
</dbReference>
<reference evidence="4 5" key="1">
    <citation type="submission" date="2019-03" db="EMBL/GenBank/DDBJ databases">
        <title>Draft genome of Massilia hortus sp. nov., a novel bacterial species of the Oxalobacteraceae family.</title>
        <authorList>
            <person name="Peta V."/>
            <person name="Raths R."/>
            <person name="Bucking H."/>
        </authorList>
    </citation>
    <scope>NUCLEOTIDE SEQUENCE [LARGE SCALE GENOMIC DNA]</scope>
    <source>
        <strain evidence="4 5">ONC3</strain>
    </source>
</reference>
<comment type="caution">
    <text evidence="4">The sequence shown here is derived from an EMBL/GenBank/DDBJ whole genome shotgun (WGS) entry which is preliminary data.</text>
</comment>
<dbReference type="Proteomes" id="UP000297258">
    <property type="component" value="Unassembled WGS sequence"/>
</dbReference>
<proteinExistence type="predicted"/>
<dbReference type="PANTHER" id="PTHR12558">
    <property type="entry name" value="CELL DIVISION CYCLE 16,23,27"/>
    <property type="match status" value="1"/>
</dbReference>
<organism evidence="4 5">
    <name type="scientific">Massilia horti</name>
    <dbReference type="NCBI Taxonomy" id="2562153"/>
    <lineage>
        <taxon>Bacteria</taxon>
        <taxon>Pseudomonadati</taxon>
        <taxon>Pseudomonadota</taxon>
        <taxon>Betaproteobacteria</taxon>
        <taxon>Burkholderiales</taxon>
        <taxon>Oxalobacteraceae</taxon>
        <taxon>Telluria group</taxon>
        <taxon>Massilia</taxon>
    </lineage>
</organism>
<dbReference type="AlphaFoldDB" id="A0A4Y9SN65"/>
<dbReference type="Gene3D" id="1.25.40.10">
    <property type="entry name" value="Tetratricopeptide repeat domain"/>
    <property type="match status" value="2"/>
</dbReference>
<name>A0A4Y9SN65_9BURK</name>
<dbReference type="RefSeq" id="WP_135191956.1">
    <property type="nucleotide sequence ID" value="NZ_SPUM01000145.1"/>
</dbReference>
<feature type="repeat" description="TPR" evidence="3">
    <location>
        <begin position="166"/>
        <end position="199"/>
    </location>
</feature>
<dbReference type="Pfam" id="PF07719">
    <property type="entry name" value="TPR_2"/>
    <property type="match status" value="1"/>
</dbReference>
<evidence type="ECO:0000256" key="2">
    <source>
        <dbReference type="ARBA" id="ARBA00022803"/>
    </source>
</evidence>
<dbReference type="Pfam" id="PF13432">
    <property type="entry name" value="TPR_16"/>
    <property type="match status" value="1"/>
</dbReference>
<dbReference type="EMBL" id="SPUM01000145">
    <property type="protein sequence ID" value="TFW27891.1"/>
    <property type="molecule type" value="Genomic_DNA"/>
</dbReference>
<dbReference type="SUPFAM" id="SSF48452">
    <property type="entry name" value="TPR-like"/>
    <property type="match status" value="2"/>
</dbReference>
<evidence type="ECO:0000256" key="1">
    <source>
        <dbReference type="ARBA" id="ARBA00022737"/>
    </source>
</evidence>
<evidence type="ECO:0000313" key="5">
    <source>
        <dbReference type="Proteomes" id="UP000297258"/>
    </source>
</evidence>
<gene>
    <name evidence="4" type="ORF">E4O92_22905</name>
</gene>
<evidence type="ECO:0000313" key="4">
    <source>
        <dbReference type="EMBL" id="TFW27891.1"/>
    </source>
</evidence>
<keyword evidence="1" id="KW-0677">Repeat</keyword>
<keyword evidence="2 3" id="KW-0802">TPR repeat</keyword>
<dbReference type="InterPro" id="IPR019734">
    <property type="entry name" value="TPR_rpt"/>
</dbReference>
<feature type="repeat" description="TPR" evidence="3">
    <location>
        <begin position="30"/>
        <end position="63"/>
    </location>
</feature>
<dbReference type="PROSITE" id="PS50005">
    <property type="entry name" value="TPR"/>
    <property type="match status" value="3"/>
</dbReference>
<protein>
    <submittedName>
        <fullName evidence="4">Tetratricopeptide repeat protein</fullName>
    </submittedName>
</protein>
<keyword evidence="5" id="KW-1185">Reference proteome</keyword>
<dbReference type="PANTHER" id="PTHR12558:SF13">
    <property type="entry name" value="CELL DIVISION CYCLE PROTEIN 27 HOMOLOG"/>
    <property type="match status" value="1"/>
</dbReference>
<accession>A0A4Y9SN65</accession>
<sequence length="392" mass="43731">MRKNSIWIALLAALLHLGPVSGKVIGNDACQALVDKGHALLAQGKFREAWDTFQLARKEDPEASMPVAAMANLLYELARGTPADKAPELQRQAEAAAREALKLDERDPLAQETLRALMDDLPAPLHVPTAEASAAFNEGEALFHQKRYPEAIAKYELAAKLDPLYSTAWVMAGDGYYAQRQWHEAELRFRKATEIEARNSQAWRFLSDALLMQGERRRAEAALYNGIAAHPSQVPNWDKLEMLLRAEGMDLKRLELGHRANVKRDPATGHVNITLNYGDEKETTDHLVWLALALAESAEQKDADDKPLSPFRRQLVAWQLAMETAAKARANGKGDLTDPGLLAMEKLVKAGQLEPAVLLLMYREAYRTEFEDWKRAHPDGIKAFIAAYGLRP</sequence>
<evidence type="ECO:0000256" key="3">
    <source>
        <dbReference type="PROSITE-ProRule" id="PRU00339"/>
    </source>
</evidence>
<dbReference type="SMART" id="SM00028">
    <property type="entry name" value="TPR"/>
    <property type="match status" value="4"/>
</dbReference>
<feature type="repeat" description="TPR" evidence="3">
    <location>
        <begin position="132"/>
        <end position="165"/>
    </location>
</feature>
<dbReference type="OrthoDB" id="8742479at2"/>
<dbReference type="GO" id="GO:0051301">
    <property type="term" value="P:cell division"/>
    <property type="evidence" value="ECO:0007669"/>
    <property type="project" value="TreeGrafter"/>
</dbReference>